<dbReference type="GO" id="GO:0004553">
    <property type="term" value="F:hydrolase activity, hydrolyzing O-glycosyl compounds"/>
    <property type="evidence" value="ECO:0007669"/>
    <property type="project" value="InterPro"/>
</dbReference>
<dbReference type="InterPro" id="IPR017853">
    <property type="entry name" value="GH"/>
</dbReference>
<reference evidence="6 7" key="1">
    <citation type="submission" date="2018-03" db="EMBL/GenBank/DDBJ databases">
        <title>Genomic Encyclopedia of Archaeal and Bacterial Type Strains, Phase II (KMG-II): from individual species to whole genera.</title>
        <authorList>
            <person name="Goeker M."/>
        </authorList>
    </citation>
    <scope>NUCLEOTIDE SEQUENCE [LARGE SCALE GENOMIC DNA]</scope>
    <source>
        <strain evidence="6 7">DSM 28229</strain>
    </source>
</reference>
<evidence type="ECO:0000313" key="7">
    <source>
        <dbReference type="Proteomes" id="UP000245535"/>
    </source>
</evidence>
<keyword evidence="2 3" id="KW-0326">Glycosidase</keyword>
<proteinExistence type="inferred from homology"/>
<dbReference type="InterPro" id="IPR022790">
    <property type="entry name" value="GH26_dom"/>
</dbReference>
<evidence type="ECO:0000256" key="2">
    <source>
        <dbReference type="ARBA" id="ARBA00023295"/>
    </source>
</evidence>
<keyword evidence="4" id="KW-0732">Signal</keyword>
<evidence type="ECO:0000313" key="6">
    <source>
        <dbReference type="EMBL" id="PWJ41917.1"/>
    </source>
</evidence>
<protein>
    <submittedName>
        <fullName evidence="6">Glycosyl hydrolase family 26</fullName>
    </submittedName>
</protein>
<dbReference type="AlphaFoldDB" id="A0A315ZX65"/>
<dbReference type="OrthoDB" id="9816550at2"/>
<gene>
    <name evidence="6" type="ORF">BC781_103167</name>
</gene>
<evidence type="ECO:0000256" key="1">
    <source>
        <dbReference type="ARBA" id="ARBA00022801"/>
    </source>
</evidence>
<dbReference type="Gene3D" id="3.20.20.80">
    <property type="entry name" value="Glycosidases"/>
    <property type="match status" value="1"/>
</dbReference>
<evidence type="ECO:0000259" key="5">
    <source>
        <dbReference type="PROSITE" id="PS51764"/>
    </source>
</evidence>
<dbReference type="EMBL" id="QGDO01000003">
    <property type="protein sequence ID" value="PWJ41917.1"/>
    <property type="molecule type" value="Genomic_DNA"/>
</dbReference>
<comment type="similarity">
    <text evidence="3">Belongs to the glycosyl hydrolase 26 family.</text>
</comment>
<feature type="chain" id="PRO_5016337438" evidence="4">
    <location>
        <begin position="19"/>
        <end position="376"/>
    </location>
</feature>
<sequence>MSRLKVLALFLLSLSIWACGEQKEQATLEASTDERPRAKFEPSDGEVILFAGQSLAALGGLDEYNDGYLDHFETPGGFTMYTKILPPQREINHKYELLPGLVTTDDWGDGPNNMQLQIDDTDFQHSALAIGLELVDYENATANGEMDSMVIALGEWIKGLGNRPVFLRIGYEFDGHDWNHYDREGYLGAYKRIYHMYDSMQIDNIAYVWQSTGWGSSYMDLKDWYPGDEYVDWCAYSHFARHPEAAPLFQFARDHKKPVMIAEATPTLPTETIKTDGKTKETKLDNPTQAQEALEQWFKPFFQVVYENEDVVKAIHYINTDWHNYSMWKTNPTFQDIDARLQLNQEIKSYWIEETSKPKYLKASPDLFSKLWGIEE</sequence>
<comment type="caution">
    <text evidence="6">The sequence shown here is derived from an EMBL/GenBank/DDBJ whole genome shotgun (WGS) entry which is preliminary data.</text>
</comment>
<dbReference type="RefSeq" id="WP_109618374.1">
    <property type="nucleotide sequence ID" value="NZ_QGDO01000003.1"/>
</dbReference>
<keyword evidence="1 3" id="KW-0378">Hydrolase</keyword>
<accession>A0A315ZX65</accession>
<organism evidence="6 7">
    <name type="scientific">Sediminitomix flava</name>
    <dbReference type="NCBI Taxonomy" id="379075"/>
    <lineage>
        <taxon>Bacteria</taxon>
        <taxon>Pseudomonadati</taxon>
        <taxon>Bacteroidota</taxon>
        <taxon>Cytophagia</taxon>
        <taxon>Cytophagales</taxon>
        <taxon>Flammeovirgaceae</taxon>
        <taxon>Sediminitomix</taxon>
    </lineage>
</organism>
<feature type="active site" description="Proton donor" evidence="3">
    <location>
        <position position="172"/>
    </location>
</feature>
<name>A0A315ZX65_SEDFL</name>
<dbReference type="SUPFAM" id="SSF51445">
    <property type="entry name" value="(Trans)glycosidases"/>
    <property type="match status" value="1"/>
</dbReference>
<dbReference type="Pfam" id="PF02156">
    <property type="entry name" value="Glyco_hydro_26"/>
    <property type="match status" value="1"/>
</dbReference>
<feature type="active site" description="Nucleophile" evidence="3">
    <location>
        <position position="263"/>
    </location>
</feature>
<feature type="signal peptide" evidence="4">
    <location>
        <begin position="1"/>
        <end position="18"/>
    </location>
</feature>
<evidence type="ECO:0000256" key="3">
    <source>
        <dbReference type="PROSITE-ProRule" id="PRU01100"/>
    </source>
</evidence>
<evidence type="ECO:0000256" key="4">
    <source>
        <dbReference type="SAM" id="SignalP"/>
    </source>
</evidence>
<dbReference type="Proteomes" id="UP000245535">
    <property type="component" value="Unassembled WGS sequence"/>
</dbReference>
<keyword evidence="7" id="KW-1185">Reference proteome</keyword>
<dbReference type="PROSITE" id="PS51764">
    <property type="entry name" value="GH26"/>
    <property type="match status" value="1"/>
</dbReference>
<feature type="domain" description="GH26" evidence="5">
    <location>
        <begin position="31"/>
        <end position="315"/>
    </location>
</feature>